<keyword evidence="10 14" id="KW-1133">Transmembrane helix</keyword>
<keyword evidence="8" id="KW-0378">Hydrolase</keyword>
<keyword evidence="5 15" id="KW-0645">Protease</keyword>
<protein>
    <submittedName>
        <fullName evidence="15">Zn-dependent protease</fullName>
    </submittedName>
</protein>
<feature type="transmembrane region" description="Helical" evidence="14">
    <location>
        <begin position="172"/>
        <end position="192"/>
    </location>
</feature>
<evidence type="ECO:0000256" key="2">
    <source>
        <dbReference type="ARBA" id="ARBA00004651"/>
    </source>
</evidence>
<reference evidence="15 16" key="1">
    <citation type="submission" date="2020-08" db="EMBL/GenBank/DDBJ databases">
        <title>Sequencing the genomes of 1000 actinobacteria strains.</title>
        <authorList>
            <person name="Klenk H.-P."/>
        </authorList>
    </citation>
    <scope>NUCLEOTIDE SEQUENCE [LARGE SCALE GENOMIC DNA]</scope>
    <source>
        <strain evidence="15 16">DSM 44551</strain>
    </source>
</reference>
<accession>A0A7W8QQK8</accession>
<feature type="transmembrane region" description="Helical" evidence="14">
    <location>
        <begin position="360"/>
        <end position="378"/>
    </location>
</feature>
<evidence type="ECO:0000256" key="13">
    <source>
        <dbReference type="SAM" id="MobiDB-lite"/>
    </source>
</evidence>
<keyword evidence="16" id="KW-1185">Reference proteome</keyword>
<gene>
    <name evidence="15" type="ORF">HDA36_004846</name>
</gene>
<comment type="similarity">
    <text evidence="3">Belongs to the peptidase M50B family.</text>
</comment>
<dbReference type="GO" id="GO:0005886">
    <property type="term" value="C:plasma membrane"/>
    <property type="evidence" value="ECO:0007669"/>
    <property type="project" value="UniProtKB-SubCell"/>
</dbReference>
<evidence type="ECO:0000256" key="3">
    <source>
        <dbReference type="ARBA" id="ARBA00007931"/>
    </source>
</evidence>
<evidence type="ECO:0000256" key="1">
    <source>
        <dbReference type="ARBA" id="ARBA00001947"/>
    </source>
</evidence>
<keyword evidence="6 14" id="KW-0812">Transmembrane</keyword>
<dbReference type="GO" id="GO:0006508">
    <property type="term" value="P:proteolysis"/>
    <property type="evidence" value="ECO:0007669"/>
    <property type="project" value="UniProtKB-KW"/>
</dbReference>
<keyword evidence="4" id="KW-1003">Cell membrane</keyword>
<dbReference type="InterPro" id="IPR044537">
    <property type="entry name" value="Rip2-like"/>
</dbReference>
<evidence type="ECO:0000256" key="14">
    <source>
        <dbReference type="SAM" id="Phobius"/>
    </source>
</evidence>
<evidence type="ECO:0000256" key="11">
    <source>
        <dbReference type="ARBA" id="ARBA00023049"/>
    </source>
</evidence>
<comment type="caution">
    <text evidence="15">The sequence shown here is derived from an EMBL/GenBank/DDBJ whole genome shotgun (WGS) entry which is preliminary data.</text>
</comment>
<dbReference type="CDD" id="cd06158">
    <property type="entry name" value="S2P-M50_like_1"/>
    <property type="match status" value="1"/>
</dbReference>
<feature type="transmembrane region" description="Helical" evidence="14">
    <location>
        <begin position="235"/>
        <end position="255"/>
    </location>
</feature>
<comment type="cofactor">
    <cofactor evidence="1">
        <name>Zn(2+)</name>
        <dbReference type="ChEBI" id="CHEBI:29105"/>
    </cofactor>
</comment>
<evidence type="ECO:0000256" key="12">
    <source>
        <dbReference type="ARBA" id="ARBA00023136"/>
    </source>
</evidence>
<dbReference type="EMBL" id="JACHDB010000001">
    <property type="protein sequence ID" value="MBB5434762.1"/>
    <property type="molecule type" value="Genomic_DNA"/>
</dbReference>
<dbReference type="PANTHER" id="PTHR35864:SF1">
    <property type="entry name" value="ZINC METALLOPROTEASE YWHC-RELATED"/>
    <property type="match status" value="1"/>
</dbReference>
<evidence type="ECO:0000256" key="4">
    <source>
        <dbReference type="ARBA" id="ARBA00022475"/>
    </source>
</evidence>
<dbReference type="Proteomes" id="UP000572635">
    <property type="component" value="Unassembled WGS sequence"/>
</dbReference>
<comment type="subcellular location">
    <subcellularLocation>
        <location evidence="2">Cell membrane</location>
        <topology evidence="2">Multi-pass membrane protein</topology>
    </subcellularLocation>
</comment>
<feature type="compositionally biased region" description="Gly residues" evidence="13">
    <location>
        <begin position="78"/>
        <end position="92"/>
    </location>
</feature>
<keyword evidence="9" id="KW-0862">Zinc</keyword>
<sequence>MSTPDPAGTDPEESTGGTASAVAADEPAPQAPEGGPADPPEAPSGASGAEQDQVERDASAEPSEEGGEEADRPEPADGGTGGDADAGGGRAGRAGEEPGADAPGGGDPEDRDAGDGEAGSGGRSGGAGAEGASGSALDFVPSPVFLLVLAVTGIAGWFSWNRTELELGWTDGGSVYAPFVFIIGGWIVSVAVHEFAHTLVAYLAGDRGLRGSGYLRLNPFAYRERRITASGERGGGVFTGLVLPVLFVVIGGLGIPGPASHTDREAIGGRGRRMLAPLAGIVASLVLAVLLAAAVTVLLPAGSVTDNWFIGGLMFLCFLNLTAALVNLLPVPGMDGYGILVPLLEAATASPRRFEGMERVARGFGLFGVIAVFGVLWLPDVQLVYLNEITGLFQAIGMPQMDVLYGDVLMRFWAS</sequence>
<evidence type="ECO:0000256" key="5">
    <source>
        <dbReference type="ARBA" id="ARBA00022670"/>
    </source>
</evidence>
<keyword evidence="7" id="KW-0479">Metal-binding</keyword>
<evidence type="ECO:0000256" key="8">
    <source>
        <dbReference type="ARBA" id="ARBA00022801"/>
    </source>
</evidence>
<proteinExistence type="inferred from homology"/>
<dbReference type="GO" id="GO:0008237">
    <property type="term" value="F:metallopeptidase activity"/>
    <property type="evidence" value="ECO:0007669"/>
    <property type="project" value="UniProtKB-KW"/>
</dbReference>
<evidence type="ECO:0000256" key="6">
    <source>
        <dbReference type="ARBA" id="ARBA00022692"/>
    </source>
</evidence>
<evidence type="ECO:0000313" key="16">
    <source>
        <dbReference type="Proteomes" id="UP000572635"/>
    </source>
</evidence>
<evidence type="ECO:0000256" key="9">
    <source>
        <dbReference type="ARBA" id="ARBA00022833"/>
    </source>
</evidence>
<feature type="compositionally biased region" description="Low complexity" evidence="13">
    <location>
        <begin position="19"/>
        <end position="36"/>
    </location>
</feature>
<evidence type="ECO:0000256" key="7">
    <source>
        <dbReference type="ARBA" id="ARBA00022723"/>
    </source>
</evidence>
<dbReference type="PANTHER" id="PTHR35864">
    <property type="entry name" value="ZINC METALLOPROTEASE MJ0611-RELATED"/>
    <property type="match status" value="1"/>
</dbReference>
<name>A0A7W8QQK8_9ACTN</name>
<dbReference type="InterPro" id="IPR052348">
    <property type="entry name" value="Metallopeptidase_M50B"/>
</dbReference>
<feature type="region of interest" description="Disordered" evidence="13">
    <location>
        <begin position="1"/>
        <end position="133"/>
    </location>
</feature>
<dbReference type="GO" id="GO:0046872">
    <property type="term" value="F:metal ion binding"/>
    <property type="evidence" value="ECO:0007669"/>
    <property type="project" value="UniProtKB-KW"/>
</dbReference>
<feature type="transmembrane region" description="Helical" evidence="14">
    <location>
        <begin position="275"/>
        <end position="302"/>
    </location>
</feature>
<keyword evidence="12 14" id="KW-0472">Membrane</keyword>
<feature type="transmembrane region" description="Helical" evidence="14">
    <location>
        <begin position="308"/>
        <end position="329"/>
    </location>
</feature>
<keyword evidence="11" id="KW-0482">Metalloprotease</keyword>
<dbReference type="AlphaFoldDB" id="A0A7W8QQK8"/>
<dbReference type="RefSeq" id="WP_184395704.1">
    <property type="nucleotide sequence ID" value="NZ_JACHDB010000001.1"/>
</dbReference>
<feature type="transmembrane region" description="Helical" evidence="14">
    <location>
        <begin position="139"/>
        <end position="160"/>
    </location>
</feature>
<feature type="compositionally biased region" description="Gly residues" evidence="13">
    <location>
        <begin position="116"/>
        <end position="131"/>
    </location>
</feature>
<organism evidence="15 16">
    <name type="scientific">Nocardiopsis composta</name>
    <dbReference type="NCBI Taxonomy" id="157465"/>
    <lineage>
        <taxon>Bacteria</taxon>
        <taxon>Bacillati</taxon>
        <taxon>Actinomycetota</taxon>
        <taxon>Actinomycetes</taxon>
        <taxon>Streptosporangiales</taxon>
        <taxon>Nocardiopsidaceae</taxon>
        <taxon>Nocardiopsis</taxon>
    </lineage>
</organism>
<evidence type="ECO:0000313" key="15">
    <source>
        <dbReference type="EMBL" id="MBB5434762.1"/>
    </source>
</evidence>
<evidence type="ECO:0000256" key="10">
    <source>
        <dbReference type="ARBA" id="ARBA00022989"/>
    </source>
</evidence>